<dbReference type="EMBL" id="JAXCLA010000002">
    <property type="protein sequence ID" value="MDY0744143.1"/>
    <property type="molecule type" value="Genomic_DNA"/>
</dbReference>
<dbReference type="PANTHER" id="PTHR33336:SF3">
    <property type="entry name" value="ABM DOMAIN-CONTAINING PROTEIN"/>
    <property type="match status" value="1"/>
</dbReference>
<feature type="domain" description="ABM" evidence="1">
    <location>
        <begin position="7"/>
        <end position="96"/>
    </location>
</feature>
<evidence type="ECO:0000313" key="2">
    <source>
        <dbReference type="EMBL" id="MDY0744143.1"/>
    </source>
</evidence>
<dbReference type="Gene3D" id="3.30.70.100">
    <property type="match status" value="1"/>
</dbReference>
<dbReference type="InterPro" id="IPR011008">
    <property type="entry name" value="Dimeric_a/b-barrel"/>
</dbReference>
<dbReference type="EC" id="1.-.-.-" evidence="2"/>
<organism evidence="2 3">
    <name type="scientific">Roseateles agri</name>
    <dbReference type="NCBI Taxonomy" id="3098619"/>
    <lineage>
        <taxon>Bacteria</taxon>
        <taxon>Pseudomonadati</taxon>
        <taxon>Pseudomonadota</taxon>
        <taxon>Betaproteobacteria</taxon>
        <taxon>Burkholderiales</taxon>
        <taxon>Sphaerotilaceae</taxon>
        <taxon>Roseateles</taxon>
    </lineage>
</organism>
<name>A0ABU5DCZ6_9BURK</name>
<proteinExistence type="predicted"/>
<gene>
    <name evidence="2" type="ORF">SNE35_06485</name>
</gene>
<reference evidence="2 3" key="1">
    <citation type="submission" date="2023-11" db="EMBL/GenBank/DDBJ databases">
        <title>Paucibacter sp. nov., isolated from fresh soil in Korea.</title>
        <authorList>
            <person name="Le N.T.T."/>
        </authorList>
    </citation>
    <scope>NUCLEOTIDE SEQUENCE [LARGE SCALE GENOMIC DNA]</scope>
    <source>
        <strain evidence="2 3">R3-3</strain>
    </source>
</reference>
<evidence type="ECO:0000259" key="1">
    <source>
        <dbReference type="PROSITE" id="PS51725"/>
    </source>
</evidence>
<dbReference type="PANTHER" id="PTHR33336">
    <property type="entry name" value="QUINOL MONOOXYGENASE YGIN-RELATED"/>
    <property type="match status" value="1"/>
</dbReference>
<dbReference type="GO" id="GO:0004497">
    <property type="term" value="F:monooxygenase activity"/>
    <property type="evidence" value="ECO:0007669"/>
    <property type="project" value="UniProtKB-KW"/>
</dbReference>
<protein>
    <submittedName>
        <fullName evidence="2">Quinol monooxygenase</fullName>
        <ecNumber evidence="2">1.-.-.-</ecNumber>
    </submittedName>
</protein>
<dbReference type="SUPFAM" id="SSF54909">
    <property type="entry name" value="Dimeric alpha+beta barrel"/>
    <property type="match status" value="1"/>
</dbReference>
<accession>A0ABU5DCZ6</accession>
<evidence type="ECO:0000313" key="3">
    <source>
        <dbReference type="Proteomes" id="UP001285263"/>
    </source>
</evidence>
<keyword evidence="2" id="KW-0560">Oxidoreductase</keyword>
<dbReference type="InterPro" id="IPR007138">
    <property type="entry name" value="ABM_dom"/>
</dbReference>
<dbReference type="Pfam" id="PF03992">
    <property type="entry name" value="ABM"/>
    <property type="match status" value="1"/>
</dbReference>
<dbReference type="RefSeq" id="WP_320422045.1">
    <property type="nucleotide sequence ID" value="NZ_JAXCLA010000002.1"/>
</dbReference>
<dbReference type="PROSITE" id="PS51725">
    <property type="entry name" value="ABM"/>
    <property type="match status" value="1"/>
</dbReference>
<keyword evidence="3" id="KW-1185">Reference proteome</keyword>
<dbReference type="InterPro" id="IPR050744">
    <property type="entry name" value="AI-2_Isomerase_LsrG"/>
</dbReference>
<keyword evidence="2" id="KW-0503">Monooxygenase</keyword>
<dbReference type="Proteomes" id="UP001285263">
    <property type="component" value="Unassembled WGS sequence"/>
</dbReference>
<sequence>MSAASAITVLARWQMPEATVAEVLKLAATVRQQSLAEPGCLGYEVFRSIDEPGSLLLVERYRDEAAIEAHRQSLHYRELVAARIVPLLTSRQVELLRA</sequence>
<comment type="caution">
    <text evidence="2">The sequence shown here is derived from an EMBL/GenBank/DDBJ whole genome shotgun (WGS) entry which is preliminary data.</text>
</comment>